<gene>
    <name evidence="1" type="ordered locus">UTI89_C4179</name>
</gene>
<dbReference type="KEGG" id="eci:UTI89_C4179"/>
<evidence type="ECO:0000313" key="2">
    <source>
        <dbReference type="Proteomes" id="UP000001952"/>
    </source>
</evidence>
<dbReference type="EMBL" id="CP000243">
    <property type="protein sequence ID" value="ABE09607.1"/>
    <property type="molecule type" value="Genomic_DNA"/>
</dbReference>
<dbReference type="AlphaFoldDB" id="Q1R4V7"/>
<proteinExistence type="predicted"/>
<dbReference type="Proteomes" id="UP000001952">
    <property type="component" value="Chromosome"/>
</dbReference>
<sequence length="91" mass="10772">MNRCSQYGGKQITKNPAGARFFVTSKRELFDFRFFVDHVLANNWIEFFQFQFFRLSTFVLRSGIEVTSTSRRNQLDFLTNTFSHDLFPLST</sequence>
<organism evidence="1 2">
    <name type="scientific">Escherichia coli (strain UTI89 / UPEC)</name>
    <dbReference type="NCBI Taxonomy" id="364106"/>
    <lineage>
        <taxon>Bacteria</taxon>
        <taxon>Pseudomonadati</taxon>
        <taxon>Pseudomonadota</taxon>
        <taxon>Gammaproteobacteria</taxon>
        <taxon>Enterobacterales</taxon>
        <taxon>Enterobacteriaceae</taxon>
        <taxon>Escherichia</taxon>
    </lineage>
</organism>
<protein>
    <submittedName>
        <fullName evidence="1">Uncharacterized protein</fullName>
    </submittedName>
</protein>
<reference evidence="1 2" key="1">
    <citation type="journal article" date="2006" name="Proc. Natl. Acad. Sci. U.S.A.">
        <title>Identification of genes subject to positive selection in uropathogenic strains of Escherichia coli: a comparative genomics approach.</title>
        <authorList>
            <person name="Chen S.L."/>
            <person name="Hung C.S."/>
            <person name="Xu J."/>
            <person name="Reigstad C.S."/>
            <person name="Magrini V."/>
            <person name="Sabo A."/>
            <person name="Blasiar D."/>
            <person name="Bieri T."/>
            <person name="Meyer R.R."/>
            <person name="Ozersky P."/>
            <person name="Armstrong J.R."/>
            <person name="Fulton R.S."/>
            <person name="Latreille J.P."/>
            <person name="Spieth J."/>
            <person name="Hooton T.M."/>
            <person name="Mardis E.R."/>
            <person name="Hultgren S.J."/>
            <person name="Gordon J.I."/>
        </authorList>
    </citation>
    <scope>NUCLEOTIDE SEQUENCE [LARGE SCALE GENOMIC DNA]</scope>
    <source>
        <strain evidence="2">UTI89 / UPEC</strain>
    </source>
</reference>
<name>Q1R4V7_ECOUT</name>
<dbReference type="HOGENOM" id="CLU_2422252_0_0_6"/>
<accession>Q1R4V7</accession>
<evidence type="ECO:0000313" key="1">
    <source>
        <dbReference type="EMBL" id="ABE09607.1"/>
    </source>
</evidence>